<dbReference type="OrthoDB" id="7790821at2759"/>
<gene>
    <name evidence="1" type="primary">similar to Protein grainyhead</name>
    <name evidence="1" type="ORF">CLUMA_CG021438</name>
</gene>
<evidence type="ECO:0000313" key="1">
    <source>
        <dbReference type="EMBL" id="CRL08634.1"/>
    </source>
</evidence>
<accession>A0A1J1J9A3</accession>
<organism evidence="1 2">
    <name type="scientific">Clunio marinus</name>
    <dbReference type="NCBI Taxonomy" id="568069"/>
    <lineage>
        <taxon>Eukaryota</taxon>
        <taxon>Metazoa</taxon>
        <taxon>Ecdysozoa</taxon>
        <taxon>Arthropoda</taxon>
        <taxon>Hexapoda</taxon>
        <taxon>Insecta</taxon>
        <taxon>Pterygota</taxon>
        <taxon>Neoptera</taxon>
        <taxon>Endopterygota</taxon>
        <taxon>Diptera</taxon>
        <taxon>Nematocera</taxon>
        <taxon>Chironomoidea</taxon>
        <taxon>Chironomidae</taxon>
        <taxon>Clunio</taxon>
    </lineage>
</organism>
<proteinExistence type="predicted"/>
<sequence length="350" mass="38045">MSTASPENQIHLSEGLIHKSGPTSPPELAQMTNVANVLDLHKDFETKIYDKNTNTVYVYSNASKMDETTAAASSTSPELHQVVINQPPSDLSMDNGLKNANESFELMQENGVMLQRIVNDHLVEGRLVQTVSDGRGGEQQILTKINPGDDSLFRLIESNQLVSKLVGENQQIISRDIINGEHHIITRNENGEHILTRIVNTGSMDHGKMNGELFNATLGSLPTKGDDPKSQQTQIIYTSQSHETNGGVIKSHPQPYDNLNPDVQKQIDLIYEDGNKTVIYTAAGNAIASNPESPSDGEPKGLELYSSGECLNGTQVIVQGNLQYTPQIQPDGSTVYVVSELVSGDLNGQG</sequence>
<dbReference type="STRING" id="568069.A0A1J1J9A3"/>
<reference evidence="1 2" key="1">
    <citation type="submission" date="2015-04" db="EMBL/GenBank/DDBJ databases">
        <authorList>
            <person name="Syromyatnikov M.Y."/>
            <person name="Popov V.N."/>
        </authorList>
    </citation>
    <scope>NUCLEOTIDE SEQUENCE [LARGE SCALE GENOMIC DNA]</scope>
</reference>
<name>A0A1J1J9A3_9DIPT</name>
<keyword evidence="2" id="KW-1185">Reference proteome</keyword>
<dbReference type="Proteomes" id="UP000183832">
    <property type="component" value="Unassembled WGS sequence"/>
</dbReference>
<dbReference type="AlphaFoldDB" id="A0A1J1J9A3"/>
<dbReference type="EMBL" id="CVRI01000075">
    <property type="protein sequence ID" value="CRL08634.1"/>
    <property type="molecule type" value="Genomic_DNA"/>
</dbReference>
<protein>
    <submittedName>
        <fullName evidence="1">CLUMA_CG021438, isoform A</fullName>
    </submittedName>
</protein>
<evidence type="ECO:0000313" key="2">
    <source>
        <dbReference type="Proteomes" id="UP000183832"/>
    </source>
</evidence>